<name>A0A921R5X3_SORBI</name>
<feature type="region of interest" description="Disordered" evidence="1">
    <location>
        <begin position="42"/>
        <end position="85"/>
    </location>
</feature>
<protein>
    <submittedName>
        <fullName evidence="2">Uncharacterized protein</fullName>
    </submittedName>
</protein>
<evidence type="ECO:0000256" key="1">
    <source>
        <dbReference type="SAM" id="MobiDB-lite"/>
    </source>
</evidence>
<dbReference type="EMBL" id="CM027683">
    <property type="protein sequence ID" value="KAG0533854.1"/>
    <property type="molecule type" value="Genomic_DNA"/>
</dbReference>
<evidence type="ECO:0000313" key="3">
    <source>
        <dbReference type="Proteomes" id="UP000807115"/>
    </source>
</evidence>
<proteinExistence type="predicted"/>
<reference evidence="2" key="1">
    <citation type="journal article" date="2019" name="BMC Genomics">
        <title>A new reference genome for Sorghum bicolor reveals high levels of sequence similarity between sweet and grain genotypes: implications for the genetics of sugar metabolism.</title>
        <authorList>
            <person name="Cooper E.A."/>
            <person name="Brenton Z.W."/>
            <person name="Flinn B.S."/>
            <person name="Jenkins J."/>
            <person name="Shu S."/>
            <person name="Flowers D."/>
            <person name="Luo F."/>
            <person name="Wang Y."/>
            <person name="Xia P."/>
            <person name="Barry K."/>
            <person name="Daum C."/>
            <person name="Lipzen A."/>
            <person name="Yoshinaga Y."/>
            <person name="Schmutz J."/>
            <person name="Saski C."/>
            <person name="Vermerris W."/>
            <person name="Kresovich S."/>
        </authorList>
    </citation>
    <scope>NUCLEOTIDE SEQUENCE</scope>
</reference>
<accession>A0A921R5X3</accession>
<dbReference type="Proteomes" id="UP000807115">
    <property type="component" value="Chromosome 4"/>
</dbReference>
<gene>
    <name evidence="2" type="ORF">BDA96_04G228800</name>
</gene>
<evidence type="ECO:0000313" key="2">
    <source>
        <dbReference type="EMBL" id="KAG0533854.1"/>
    </source>
</evidence>
<sequence length="431" mass="47247">MAKSGSAMSVAAIVRLEADMDRLLRMMEEANAGMCSTLKTLASTTRSSTPSSPPTSLASSTPTATTTVASQSSTPTSTGAPTPTTTTTLGAIDEYAVTASACCNHATAAPTAVTTAPTFIDSDARLDVSQKLVILLPRVCFNSDDPECSDNDLAPPHRATVNRLHLVCPDGVLEALRWFVSDFGVTFVGADSTHDNHIQEQHVKMVVPVEEDGVSSTLPNRCLMNCLTIIQRCFSFPFNCSLDALLCWQHRPWPPPSKLQRVSCEAELRLLPWPSFDIVERFAVMSLSVHLWKPPWYVSTQQHTSRELPELVELWKCLIRLEKIVVVLVLLGIRLLHSEVTTASIPSKLKLVHYGSYSDSGVSSVHLLVHPTIAYQPWHPYPIVIGWNCGAHKTYLETMLMSDGLVILLGVSMVVQSEASTKKSMHYKQQH</sequence>
<dbReference type="AlphaFoldDB" id="A0A921R5X3"/>
<organism evidence="2 3">
    <name type="scientific">Sorghum bicolor</name>
    <name type="common">Sorghum</name>
    <name type="synonym">Sorghum vulgare</name>
    <dbReference type="NCBI Taxonomy" id="4558"/>
    <lineage>
        <taxon>Eukaryota</taxon>
        <taxon>Viridiplantae</taxon>
        <taxon>Streptophyta</taxon>
        <taxon>Embryophyta</taxon>
        <taxon>Tracheophyta</taxon>
        <taxon>Spermatophyta</taxon>
        <taxon>Magnoliopsida</taxon>
        <taxon>Liliopsida</taxon>
        <taxon>Poales</taxon>
        <taxon>Poaceae</taxon>
        <taxon>PACMAD clade</taxon>
        <taxon>Panicoideae</taxon>
        <taxon>Andropogonodae</taxon>
        <taxon>Andropogoneae</taxon>
        <taxon>Sorghinae</taxon>
        <taxon>Sorghum</taxon>
    </lineage>
</organism>
<reference evidence="2" key="2">
    <citation type="submission" date="2020-10" db="EMBL/GenBank/DDBJ databases">
        <authorList>
            <person name="Cooper E.A."/>
            <person name="Brenton Z.W."/>
            <person name="Flinn B.S."/>
            <person name="Jenkins J."/>
            <person name="Shu S."/>
            <person name="Flowers D."/>
            <person name="Luo F."/>
            <person name="Wang Y."/>
            <person name="Xia P."/>
            <person name="Barry K."/>
            <person name="Daum C."/>
            <person name="Lipzen A."/>
            <person name="Yoshinaga Y."/>
            <person name="Schmutz J."/>
            <person name="Saski C."/>
            <person name="Vermerris W."/>
            <person name="Kresovich S."/>
        </authorList>
    </citation>
    <scope>NUCLEOTIDE SEQUENCE</scope>
</reference>
<comment type="caution">
    <text evidence="2">The sequence shown here is derived from an EMBL/GenBank/DDBJ whole genome shotgun (WGS) entry which is preliminary data.</text>
</comment>